<name>A0ABP3L0K2_9ACTN</name>
<keyword evidence="2" id="KW-0732">Signal</keyword>
<protein>
    <submittedName>
        <fullName evidence="4">Endonuclease/exonuclease/phosphatase family protein</fullName>
    </submittedName>
</protein>
<dbReference type="Proteomes" id="UP001499895">
    <property type="component" value="Unassembled WGS sequence"/>
</dbReference>
<dbReference type="Gene3D" id="3.60.10.10">
    <property type="entry name" value="Endonuclease/exonuclease/phosphatase"/>
    <property type="match status" value="1"/>
</dbReference>
<keyword evidence="4" id="KW-0378">Hydrolase</keyword>
<dbReference type="EMBL" id="BAAAHB010000106">
    <property type="protein sequence ID" value="GAA0488532.1"/>
    <property type="molecule type" value="Genomic_DNA"/>
</dbReference>
<sequence>MPASAPYAPRPPLSRRTALRATAATVAAGVPAAVGAAPAASALSPATATAAAPSRGGPDNGRELRAMSFNLRYAAETGPHPWSGRRPVMRRLLRRERPHLLGTQEGLHGQLRDIADDLGPRYAWIGTGREGGSRGEFMAVFYDVHRLVPEEYDHFWLSGTPALIGSATWGNTVVRMATWVRFADRRTGRSFYVLNTHLDHLHQGSRERGAELITSRLRGLDPALPRVVTGDFNVPAHRNPVYAAMLEGGVLADTWDTAAARGPFHGTFHGFRPPVPGGDRIDWILASPSVRTVRADINTFSDEGRFASDHLPVQALLDL</sequence>
<dbReference type="CDD" id="cd09083">
    <property type="entry name" value="EEP-1"/>
    <property type="match status" value="1"/>
</dbReference>
<dbReference type="InterPro" id="IPR005135">
    <property type="entry name" value="Endo/exonuclease/phosphatase"/>
</dbReference>
<dbReference type="GO" id="GO:0004519">
    <property type="term" value="F:endonuclease activity"/>
    <property type="evidence" value="ECO:0007669"/>
    <property type="project" value="UniProtKB-KW"/>
</dbReference>
<dbReference type="InterPro" id="IPR036691">
    <property type="entry name" value="Endo/exonu/phosph_ase_sf"/>
</dbReference>
<proteinExistence type="predicted"/>
<comment type="caution">
    <text evidence="4">The sequence shown here is derived from an EMBL/GenBank/DDBJ whole genome shotgun (WGS) entry which is preliminary data.</text>
</comment>
<keyword evidence="4" id="KW-0255">Endonuclease</keyword>
<evidence type="ECO:0000256" key="2">
    <source>
        <dbReference type="SAM" id="SignalP"/>
    </source>
</evidence>
<feature type="chain" id="PRO_5045515636" evidence="2">
    <location>
        <begin position="37"/>
        <end position="319"/>
    </location>
</feature>
<dbReference type="Pfam" id="PF03372">
    <property type="entry name" value="Exo_endo_phos"/>
    <property type="match status" value="1"/>
</dbReference>
<evidence type="ECO:0000313" key="5">
    <source>
        <dbReference type="Proteomes" id="UP001499895"/>
    </source>
</evidence>
<keyword evidence="5" id="KW-1185">Reference proteome</keyword>
<dbReference type="RefSeq" id="WP_344096200.1">
    <property type="nucleotide sequence ID" value="NZ_BAAAHB010000106.1"/>
</dbReference>
<accession>A0ABP3L0K2</accession>
<feature type="region of interest" description="Disordered" evidence="1">
    <location>
        <begin position="39"/>
        <end position="63"/>
    </location>
</feature>
<feature type="signal peptide" evidence="2">
    <location>
        <begin position="1"/>
        <end position="36"/>
    </location>
</feature>
<dbReference type="PROSITE" id="PS51318">
    <property type="entry name" value="TAT"/>
    <property type="match status" value="1"/>
</dbReference>
<organism evidence="4 5">
    <name type="scientific">Streptomyces stramineus</name>
    <dbReference type="NCBI Taxonomy" id="173861"/>
    <lineage>
        <taxon>Bacteria</taxon>
        <taxon>Bacillati</taxon>
        <taxon>Actinomycetota</taxon>
        <taxon>Actinomycetes</taxon>
        <taxon>Kitasatosporales</taxon>
        <taxon>Streptomycetaceae</taxon>
        <taxon>Streptomyces</taxon>
    </lineage>
</organism>
<feature type="compositionally biased region" description="Low complexity" evidence="1">
    <location>
        <begin position="39"/>
        <end position="57"/>
    </location>
</feature>
<dbReference type="SUPFAM" id="SSF56219">
    <property type="entry name" value="DNase I-like"/>
    <property type="match status" value="1"/>
</dbReference>
<gene>
    <name evidence="4" type="ORF">GCM10009544_57110</name>
</gene>
<evidence type="ECO:0000259" key="3">
    <source>
        <dbReference type="Pfam" id="PF03372"/>
    </source>
</evidence>
<dbReference type="InterPro" id="IPR006311">
    <property type="entry name" value="TAT_signal"/>
</dbReference>
<evidence type="ECO:0000256" key="1">
    <source>
        <dbReference type="SAM" id="MobiDB-lite"/>
    </source>
</evidence>
<feature type="domain" description="Endonuclease/exonuclease/phosphatase" evidence="3">
    <location>
        <begin position="67"/>
        <end position="310"/>
    </location>
</feature>
<evidence type="ECO:0000313" key="4">
    <source>
        <dbReference type="EMBL" id="GAA0488532.1"/>
    </source>
</evidence>
<reference evidence="5" key="1">
    <citation type="journal article" date="2019" name="Int. J. Syst. Evol. Microbiol.">
        <title>The Global Catalogue of Microorganisms (GCM) 10K type strain sequencing project: providing services to taxonomists for standard genome sequencing and annotation.</title>
        <authorList>
            <consortium name="The Broad Institute Genomics Platform"/>
            <consortium name="The Broad Institute Genome Sequencing Center for Infectious Disease"/>
            <person name="Wu L."/>
            <person name="Ma J."/>
        </authorList>
    </citation>
    <scope>NUCLEOTIDE SEQUENCE [LARGE SCALE GENOMIC DNA]</scope>
    <source>
        <strain evidence="5">JCM 10649</strain>
    </source>
</reference>
<keyword evidence="4" id="KW-0540">Nuclease</keyword>